<feature type="compositionally biased region" description="Basic and acidic residues" evidence="9">
    <location>
        <begin position="256"/>
        <end position="271"/>
    </location>
</feature>
<feature type="compositionally biased region" description="Acidic residues" evidence="9">
    <location>
        <begin position="167"/>
        <end position="180"/>
    </location>
</feature>
<dbReference type="Pfam" id="PF09731">
    <property type="entry name" value="Mitofilin"/>
    <property type="match status" value="1"/>
</dbReference>
<evidence type="ECO:0000256" key="4">
    <source>
        <dbReference type="ARBA" id="ARBA00022792"/>
    </source>
</evidence>
<dbReference type="KEGG" id="mcha:111005654"/>
<sequence>MWRRSILELSSRQSVGRTTRQISPQVQCWQISPCISARKEFSSAPKQNLKPQPTSVPPKSGISFPKVVFGSVAISAAVFAAYQTGYLDQLIGGKEQNSSVGSTNTVVEKSDSDNVQPLVVQKLDSSGIEETEKSDSLREETESSNPTVEFTEQTVETDAQFPRLEGLGEEQDGGQFEDDSSSVPHENTKEKHVPEFRQSISELEDKNLESKTSTDVNFDIQNTEASTRGGIHEGVQTTPISTKTDAASEQIGIRIKSQEDISAEDKPKELNETGEAIGQPSSLLDAYHLKDEAGMTSLGGGGKDETDKSHKETEALIAEIEELNEGYISKDGKLVIDFLQAIHSAEKRQAELDSRVFADEKRALKEKLEKELRDARVRELMHAEEAAMLDKELKRERAKAAAALKSLQEKLEEKFQKELEQKENEGESKLRKLQDMAKAELGAAIASEKAAQIEKMAEANLHINALCMAFYARSEEARQSYSAQKLALGALALEDALSRGLPIQTEIEALRVDLQGIDKDSNLELILSSIPKEILNHGSDTLLQMTHKFDSLKTTLRTLSLIPPGGGGVLAHSLARVASWIKVREVDQSGNGIESIINRVESYLAEGNLAEAAHSLEEGVKGTKAEEIVHDWVRQVRNRAITEQALTLLQLYASSVSLT</sequence>
<proteinExistence type="inferred from homology"/>
<dbReference type="AlphaFoldDB" id="A0A6J1BV76"/>
<dbReference type="OrthoDB" id="10261039at2759"/>
<keyword evidence="8" id="KW-0175">Coiled coil</keyword>
<evidence type="ECO:0000256" key="8">
    <source>
        <dbReference type="SAM" id="Coils"/>
    </source>
</evidence>
<evidence type="ECO:0000256" key="6">
    <source>
        <dbReference type="ARBA" id="ARBA00023128"/>
    </source>
</evidence>
<keyword evidence="5" id="KW-1133">Transmembrane helix</keyword>
<evidence type="ECO:0000313" key="10">
    <source>
        <dbReference type="Proteomes" id="UP000504603"/>
    </source>
</evidence>
<evidence type="ECO:0000256" key="5">
    <source>
        <dbReference type="ARBA" id="ARBA00022989"/>
    </source>
</evidence>
<organism evidence="10 11">
    <name type="scientific">Momordica charantia</name>
    <name type="common">Bitter gourd</name>
    <name type="synonym">Balsam pear</name>
    <dbReference type="NCBI Taxonomy" id="3673"/>
    <lineage>
        <taxon>Eukaryota</taxon>
        <taxon>Viridiplantae</taxon>
        <taxon>Streptophyta</taxon>
        <taxon>Embryophyta</taxon>
        <taxon>Tracheophyta</taxon>
        <taxon>Spermatophyta</taxon>
        <taxon>Magnoliopsida</taxon>
        <taxon>eudicotyledons</taxon>
        <taxon>Gunneridae</taxon>
        <taxon>Pentapetalae</taxon>
        <taxon>rosids</taxon>
        <taxon>fabids</taxon>
        <taxon>Cucurbitales</taxon>
        <taxon>Cucurbitaceae</taxon>
        <taxon>Momordiceae</taxon>
        <taxon>Momordica</taxon>
    </lineage>
</organism>
<evidence type="ECO:0000256" key="2">
    <source>
        <dbReference type="ARBA" id="ARBA00010877"/>
    </source>
</evidence>
<keyword evidence="7" id="KW-0472">Membrane</keyword>
<dbReference type="PANTHER" id="PTHR15415">
    <property type="entry name" value="MITOFILIN"/>
    <property type="match status" value="1"/>
</dbReference>
<dbReference type="PANTHER" id="PTHR15415:SF7">
    <property type="entry name" value="MICOS COMPLEX SUBUNIT MIC60"/>
    <property type="match status" value="1"/>
</dbReference>
<keyword evidence="6" id="KW-0496">Mitochondrion</keyword>
<feature type="compositionally biased region" description="Polar residues" evidence="9">
    <location>
        <begin position="143"/>
        <end position="157"/>
    </location>
</feature>
<evidence type="ECO:0000313" key="11">
    <source>
        <dbReference type="RefSeq" id="XP_022132932.1"/>
    </source>
</evidence>
<accession>A0A6J1BV76</accession>
<feature type="compositionally biased region" description="Basic and acidic residues" evidence="9">
    <location>
        <begin position="130"/>
        <end position="141"/>
    </location>
</feature>
<evidence type="ECO:0000256" key="3">
    <source>
        <dbReference type="ARBA" id="ARBA00022692"/>
    </source>
</evidence>
<dbReference type="Proteomes" id="UP000504603">
    <property type="component" value="Unplaced"/>
</dbReference>
<comment type="similarity">
    <text evidence="2">Belongs to the MICOS complex subunit Mic60 family.</text>
</comment>
<evidence type="ECO:0000256" key="1">
    <source>
        <dbReference type="ARBA" id="ARBA00004273"/>
    </source>
</evidence>
<keyword evidence="10" id="KW-1185">Reference proteome</keyword>
<evidence type="ECO:0000256" key="9">
    <source>
        <dbReference type="SAM" id="MobiDB-lite"/>
    </source>
</evidence>
<gene>
    <name evidence="11" type="primary">LOC111005654</name>
</gene>
<keyword evidence="4" id="KW-0999">Mitochondrion inner membrane</keyword>
<evidence type="ECO:0000256" key="7">
    <source>
        <dbReference type="ARBA" id="ARBA00023136"/>
    </source>
</evidence>
<feature type="region of interest" description="Disordered" evidence="9">
    <location>
        <begin position="122"/>
        <end position="194"/>
    </location>
</feature>
<dbReference type="InterPro" id="IPR019133">
    <property type="entry name" value="MIC60"/>
</dbReference>
<dbReference type="GO" id="GO:0061617">
    <property type="term" value="C:MICOS complex"/>
    <property type="evidence" value="ECO:0007669"/>
    <property type="project" value="TreeGrafter"/>
</dbReference>
<protein>
    <submittedName>
        <fullName evidence="11">Myosin-3</fullName>
    </submittedName>
</protein>
<comment type="subcellular location">
    <subcellularLocation>
        <location evidence="1">Mitochondrion inner membrane</location>
    </subcellularLocation>
</comment>
<dbReference type="GO" id="GO:0042407">
    <property type="term" value="P:cristae formation"/>
    <property type="evidence" value="ECO:0007669"/>
    <property type="project" value="TreeGrafter"/>
</dbReference>
<feature type="region of interest" description="Disordered" evidence="9">
    <location>
        <begin position="256"/>
        <end position="281"/>
    </location>
</feature>
<keyword evidence="3" id="KW-0812">Transmembrane</keyword>
<dbReference type="GeneID" id="111005654"/>
<name>A0A6J1BV76_MOMCH</name>
<dbReference type="RefSeq" id="XP_022132932.1">
    <property type="nucleotide sequence ID" value="XM_022277240.1"/>
</dbReference>
<feature type="coiled-coil region" evidence="8">
    <location>
        <begin position="358"/>
        <end position="436"/>
    </location>
</feature>
<reference evidence="11" key="1">
    <citation type="submission" date="2025-08" db="UniProtKB">
        <authorList>
            <consortium name="RefSeq"/>
        </authorList>
    </citation>
    <scope>IDENTIFICATION</scope>
</reference>